<dbReference type="Gene3D" id="1.10.1790.10">
    <property type="entry name" value="PRD domain"/>
    <property type="match status" value="2"/>
</dbReference>
<keyword evidence="5" id="KW-0238">DNA-binding</keyword>
<evidence type="ECO:0000313" key="9">
    <source>
        <dbReference type="EMBL" id="SMC20058.1"/>
    </source>
</evidence>
<dbReference type="SUPFAM" id="SSF52540">
    <property type="entry name" value="P-loop containing nucleoside triphosphate hydrolases"/>
    <property type="match status" value="1"/>
</dbReference>
<dbReference type="CDD" id="cd00006">
    <property type="entry name" value="PTS_IIA_man"/>
    <property type="match status" value="1"/>
</dbReference>
<dbReference type="GO" id="GO:0016301">
    <property type="term" value="F:kinase activity"/>
    <property type="evidence" value="ECO:0007669"/>
    <property type="project" value="UniProtKB-KW"/>
</dbReference>
<sequence length="930" mass="105060">MKRIEKIYDYILKQSETFDIDTLKEKIGLSSTEISENLNILRNNVSMELNELSRQGKIIKIRTRPVLYIDKKCIERLLGKKLSEGPIEIKAIDEIIGEEKEVETIAEENSPFDRLIGASGSLRNQIEQAKAAILYPPNGLHTLIVGQTGVGKTLFANMMYNQAKYVNRLSEDAPFIVFNCADYYNNPQLLISHLFGHIKGAYTGADSEKAGIVEKANRGILFLDEIHRLPPEGQEMLFYFMDTGKFNRLGETERNRESSVLIIGATTEDPNSSLLKTFIRRIPIIITIPSFEKRSIKDKVDLIKFLISNEAHRVNKVIKIEDEAVKAIIGSTSYGNIGQMKSNIQLVCATAFLKSINNKDYIEINFKSLPSDIKSGLFHLSGKRKEMEAISEYLDSQIIITPEGHNMLIDKDPYDPPFNLYKIIEDKAAILKDGGADDEYINNFITTDINVHIKSFYNKVKNDEDGRNKILKIVDEDILDFSEEVMNKIEKKLKRNLNDRFLYALSLHLSSFLNRLSNHKNLKYTNIEGIINDKRTEFNIAVEIKGMLEKRYDVVVPKIEVIYLTLLISSITEEQTNQHVAIIVAAHGSSTASSMVNVTKQLLGEGVIEAIDMPLEVNPTQILDDIIEKAREIDMGKGILLLVDMGSLANFDSIIMEKTDLKVKTIDMVTTSLVLEAVRKANILDMDLDSIYNTLKDFRGYSSLEEETENHSGKKNVIVTICSTGEGTAVKLKELVTNIVTNTTKEEIEILPVSVKDINNTIRTIKKKHNIIASVGIVNPNIDAPFISLEELISGQGENVIMNIIQKKNFKVQGNHGNIVAKDLCEDSLNQFLTYLNPSKIISVLYQFVSVLEEKTKINFNNATRIRIMVHIGCSLERMVIRDGLKYKGDITKLNSNLVKIIEEANIIFKESLNISLNQDEIYYLSEMIE</sequence>
<dbReference type="Pfam" id="PF00874">
    <property type="entry name" value="PRD"/>
    <property type="match status" value="2"/>
</dbReference>
<evidence type="ECO:0000256" key="5">
    <source>
        <dbReference type="ARBA" id="ARBA00023125"/>
    </source>
</evidence>
<dbReference type="Pfam" id="PF00158">
    <property type="entry name" value="Sigma54_activat"/>
    <property type="match status" value="1"/>
</dbReference>
<evidence type="ECO:0000256" key="1">
    <source>
        <dbReference type="ARBA" id="ARBA00022679"/>
    </source>
</evidence>
<dbReference type="EMBL" id="FWXH01000002">
    <property type="protein sequence ID" value="SMC20058.1"/>
    <property type="molecule type" value="Genomic_DNA"/>
</dbReference>
<dbReference type="SUPFAM" id="SSF63520">
    <property type="entry name" value="PTS-regulatory domain, PRD"/>
    <property type="match status" value="2"/>
</dbReference>
<dbReference type="GO" id="GO:0016020">
    <property type="term" value="C:membrane"/>
    <property type="evidence" value="ECO:0007669"/>
    <property type="project" value="InterPro"/>
</dbReference>
<evidence type="ECO:0000313" key="10">
    <source>
        <dbReference type="Proteomes" id="UP000192468"/>
    </source>
</evidence>
<dbReference type="Gene3D" id="3.40.50.300">
    <property type="entry name" value="P-loop containing nucleotide triphosphate hydrolases"/>
    <property type="match status" value="1"/>
</dbReference>
<feature type="domain" description="PRD" evidence="8">
    <location>
        <begin position="473"/>
        <end position="578"/>
    </location>
</feature>
<dbReference type="InterPro" id="IPR036634">
    <property type="entry name" value="PRD_sf"/>
</dbReference>
<dbReference type="InterPro" id="IPR011608">
    <property type="entry name" value="PRD"/>
</dbReference>
<dbReference type="Gene3D" id="3.40.50.510">
    <property type="entry name" value="Phosphotransferase system, mannose-type IIA component"/>
    <property type="match status" value="1"/>
</dbReference>
<dbReference type="GO" id="GO:0009401">
    <property type="term" value="P:phosphoenolpyruvate-dependent sugar phosphotransferase system"/>
    <property type="evidence" value="ECO:0007669"/>
    <property type="project" value="InterPro"/>
</dbReference>
<evidence type="ECO:0000256" key="2">
    <source>
        <dbReference type="ARBA" id="ARBA00022741"/>
    </source>
</evidence>
<feature type="domain" description="PRD" evidence="8">
    <location>
        <begin position="836"/>
        <end position="930"/>
    </location>
</feature>
<feature type="domain" description="Sigma-54 factor interaction" evidence="6">
    <location>
        <begin position="115"/>
        <end position="349"/>
    </location>
</feature>
<evidence type="ECO:0000259" key="8">
    <source>
        <dbReference type="PROSITE" id="PS51372"/>
    </source>
</evidence>
<dbReference type="OrthoDB" id="9765164at2"/>
<gene>
    <name evidence="9" type="ORF">SAMN02745134_01015</name>
</gene>
<dbReference type="GO" id="GO:0003677">
    <property type="term" value="F:DNA binding"/>
    <property type="evidence" value="ECO:0007669"/>
    <property type="project" value="UniProtKB-KW"/>
</dbReference>
<dbReference type="PROSITE" id="PS50045">
    <property type="entry name" value="SIGMA54_INTERACT_4"/>
    <property type="match status" value="1"/>
</dbReference>
<keyword evidence="10" id="KW-1185">Reference proteome</keyword>
<dbReference type="InterPro" id="IPR036662">
    <property type="entry name" value="PTS_EIIA_man-typ_sf"/>
</dbReference>
<dbReference type="Pfam" id="PF03610">
    <property type="entry name" value="EIIA-man"/>
    <property type="match status" value="1"/>
</dbReference>
<organism evidence="9 10">
    <name type="scientific">Clostridium acidisoli DSM 12555</name>
    <dbReference type="NCBI Taxonomy" id="1121291"/>
    <lineage>
        <taxon>Bacteria</taxon>
        <taxon>Bacillati</taxon>
        <taxon>Bacillota</taxon>
        <taxon>Clostridia</taxon>
        <taxon>Eubacteriales</taxon>
        <taxon>Clostridiaceae</taxon>
        <taxon>Clostridium</taxon>
    </lineage>
</organism>
<dbReference type="GO" id="GO:0006355">
    <property type="term" value="P:regulation of DNA-templated transcription"/>
    <property type="evidence" value="ECO:0007669"/>
    <property type="project" value="InterPro"/>
</dbReference>
<dbReference type="GO" id="GO:0005524">
    <property type="term" value="F:ATP binding"/>
    <property type="evidence" value="ECO:0007669"/>
    <property type="project" value="UniProtKB-KW"/>
</dbReference>
<evidence type="ECO:0000256" key="4">
    <source>
        <dbReference type="ARBA" id="ARBA00022840"/>
    </source>
</evidence>
<dbReference type="Proteomes" id="UP000192468">
    <property type="component" value="Unassembled WGS sequence"/>
</dbReference>
<name>A0A1W1X8Q6_9CLOT</name>
<dbReference type="AlphaFoldDB" id="A0A1W1X8Q6"/>
<reference evidence="9 10" key="1">
    <citation type="submission" date="2017-04" db="EMBL/GenBank/DDBJ databases">
        <authorList>
            <person name="Afonso C.L."/>
            <person name="Miller P.J."/>
            <person name="Scott M.A."/>
            <person name="Spackman E."/>
            <person name="Goraichik I."/>
            <person name="Dimitrov K.M."/>
            <person name="Suarez D.L."/>
            <person name="Swayne D.E."/>
        </authorList>
    </citation>
    <scope>NUCLEOTIDE SEQUENCE [LARGE SCALE GENOMIC DNA]</scope>
    <source>
        <strain evidence="9 10">DSM 12555</strain>
    </source>
</reference>
<dbReference type="InterPro" id="IPR003593">
    <property type="entry name" value="AAA+_ATPase"/>
</dbReference>
<keyword evidence="2" id="KW-0547">Nucleotide-binding</keyword>
<dbReference type="SUPFAM" id="SSF53062">
    <property type="entry name" value="PTS system fructose IIA component-like"/>
    <property type="match status" value="1"/>
</dbReference>
<dbReference type="PROSITE" id="PS51372">
    <property type="entry name" value="PRD_2"/>
    <property type="match status" value="2"/>
</dbReference>
<dbReference type="STRING" id="1121291.SAMN02745134_01015"/>
<protein>
    <submittedName>
        <fullName evidence="9">Transcriptional regulatory protein LevR, contains PRD, AAA+ and EIIA domains</fullName>
    </submittedName>
</protein>
<dbReference type="InterPro" id="IPR036390">
    <property type="entry name" value="WH_DNA-bd_sf"/>
</dbReference>
<dbReference type="InterPro" id="IPR027417">
    <property type="entry name" value="P-loop_NTPase"/>
</dbReference>
<dbReference type="RefSeq" id="WP_084114314.1">
    <property type="nucleotide sequence ID" value="NZ_FWXH01000002.1"/>
</dbReference>
<feature type="domain" description="PTS EIIA type-4" evidence="7">
    <location>
        <begin position="579"/>
        <end position="717"/>
    </location>
</feature>
<keyword evidence="1" id="KW-0808">Transferase</keyword>
<dbReference type="PANTHER" id="PTHR32071:SF90">
    <property type="entry name" value="TRANSCRIPTIONAL REGULATORY PROTEIN LEVR"/>
    <property type="match status" value="1"/>
</dbReference>
<dbReference type="InterPro" id="IPR033887">
    <property type="entry name" value="PTS_IIA_man"/>
</dbReference>
<proteinExistence type="predicted"/>
<dbReference type="PANTHER" id="PTHR32071">
    <property type="entry name" value="TRANSCRIPTIONAL REGULATORY PROTEIN"/>
    <property type="match status" value="1"/>
</dbReference>
<keyword evidence="4" id="KW-0067">ATP-binding</keyword>
<evidence type="ECO:0000259" key="6">
    <source>
        <dbReference type="PROSITE" id="PS50045"/>
    </source>
</evidence>
<dbReference type="CDD" id="cd00009">
    <property type="entry name" value="AAA"/>
    <property type="match status" value="1"/>
</dbReference>
<keyword evidence="3" id="KW-0418">Kinase</keyword>
<evidence type="ECO:0000259" key="7">
    <source>
        <dbReference type="PROSITE" id="PS51096"/>
    </source>
</evidence>
<evidence type="ECO:0000256" key="3">
    <source>
        <dbReference type="ARBA" id="ARBA00022777"/>
    </source>
</evidence>
<dbReference type="InterPro" id="IPR004701">
    <property type="entry name" value="PTS_EIIA_man-typ"/>
</dbReference>
<dbReference type="InterPro" id="IPR002078">
    <property type="entry name" value="Sigma_54_int"/>
</dbReference>
<dbReference type="SUPFAM" id="SSF46785">
    <property type="entry name" value="Winged helix' DNA-binding domain"/>
    <property type="match status" value="1"/>
</dbReference>
<accession>A0A1W1X8Q6</accession>
<dbReference type="PROSITE" id="PS51096">
    <property type="entry name" value="PTS_EIIA_TYPE_4"/>
    <property type="match status" value="1"/>
</dbReference>
<dbReference type="SMART" id="SM00382">
    <property type="entry name" value="AAA"/>
    <property type="match status" value="1"/>
</dbReference>